<evidence type="ECO:0000256" key="1">
    <source>
        <dbReference type="SAM" id="MobiDB-lite"/>
    </source>
</evidence>
<keyword evidence="3" id="KW-1185">Reference proteome</keyword>
<evidence type="ECO:0000313" key="2">
    <source>
        <dbReference type="EMBL" id="NNU27102.1"/>
    </source>
</evidence>
<protein>
    <submittedName>
        <fullName evidence="2">Uncharacterized protein</fullName>
    </submittedName>
</protein>
<proteinExistence type="predicted"/>
<feature type="region of interest" description="Disordered" evidence="1">
    <location>
        <begin position="154"/>
        <end position="180"/>
    </location>
</feature>
<dbReference type="AlphaFoldDB" id="A0A849JUW6"/>
<evidence type="ECO:0000313" key="3">
    <source>
        <dbReference type="Proteomes" id="UP000557204"/>
    </source>
</evidence>
<reference evidence="2 3" key="1">
    <citation type="submission" date="2020-05" db="EMBL/GenBank/DDBJ databases">
        <title>Genome sequence of Isoptericola sp. JC619 isolated from Chilika lagoon, India.</title>
        <authorList>
            <person name="Kumar D."/>
            <person name="Appam K."/>
            <person name="Gandham S."/>
            <person name="Uppada J."/>
            <person name="Sasikala C."/>
            <person name="Venkata Ramana C."/>
        </authorList>
    </citation>
    <scope>NUCLEOTIDE SEQUENCE [LARGE SCALE GENOMIC DNA]</scope>
    <source>
        <strain evidence="2 3">JC619</strain>
    </source>
</reference>
<gene>
    <name evidence="2" type="ORF">HLI28_06040</name>
</gene>
<organism evidence="2 3">
    <name type="scientific">Isoptericola sediminis</name>
    <dbReference type="NCBI Taxonomy" id="2733572"/>
    <lineage>
        <taxon>Bacteria</taxon>
        <taxon>Bacillati</taxon>
        <taxon>Actinomycetota</taxon>
        <taxon>Actinomycetes</taxon>
        <taxon>Micrococcales</taxon>
        <taxon>Promicromonosporaceae</taxon>
        <taxon>Isoptericola</taxon>
    </lineage>
</organism>
<dbReference type="EMBL" id="JABFAJ010000011">
    <property type="protein sequence ID" value="NNU27102.1"/>
    <property type="molecule type" value="Genomic_DNA"/>
</dbReference>
<dbReference type="RefSeq" id="WP_171246612.1">
    <property type="nucleotide sequence ID" value="NZ_JABFAJ010000011.1"/>
</dbReference>
<comment type="caution">
    <text evidence="2">The sequence shown here is derived from an EMBL/GenBank/DDBJ whole genome shotgun (WGS) entry which is preliminary data.</text>
</comment>
<accession>A0A849JUW6</accession>
<sequence length="180" mass="19803">MSEQRSAARGEAHGALRLWTPAPEGDRVRFAPDPDDRYAVVDDLEAAHVILVLDRWPQVDGVGHLVFTEHPQVRSFRVSTFQRHVDARRAQAGQPAPDRALRVGDVFWVRAGDDPRWNDPRRWQLLDVTASARRAAHAAQVVAVNPAMRLREADVAHESSGPPSPEGPRRPPAGAAASTV</sequence>
<name>A0A849JUW6_9MICO</name>
<dbReference type="Proteomes" id="UP000557204">
    <property type="component" value="Unassembled WGS sequence"/>
</dbReference>